<evidence type="ECO:0000313" key="2">
    <source>
        <dbReference type="Proteomes" id="UP000218620"/>
    </source>
</evidence>
<dbReference type="AlphaFoldDB" id="A0A2A3YU90"/>
<protein>
    <submittedName>
        <fullName evidence="1">Uncharacterized protein</fullName>
    </submittedName>
</protein>
<dbReference type="Proteomes" id="UP000218620">
    <property type="component" value="Unassembled WGS sequence"/>
</dbReference>
<dbReference type="EMBL" id="NRGQ01000012">
    <property type="protein sequence ID" value="PCC42828.1"/>
    <property type="molecule type" value="Genomic_DNA"/>
</dbReference>
<accession>A0A2A3YU90</accession>
<gene>
    <name evidence="1" type="ORF">CIK65_10480</name>
</gene>
<dbReference type="InterPro" id="IPR025877">
    <property type="entry name" value="MobA-like_NTP_Trfase"/>
</dbReference>
<dbReference type="GO" id="GO:0016779">
    <property type="term" value="F:nucleotidyltransferase activity"/>
    <property type="evidence" value="ECO:0007669"/>
    <property type="project" value="UniProtKB-ARBA"/>
</dbReference>
<dbReference type="InterPro" id="IPR029044">
    <property type="entry name" value="Nucleotide-diphossugar_trans"/>
</dbReference>
<dbReference type="PANTHER" id="PTHR43777">
    <property type="entry name" value="MOLYBDENUM COFACTOR CYTIDYLYLTRANSFERASE"/>
    <property type="match status" value="1"/>
</dbReference>
<evidence type="ECO:0000313" key="1">
    <source>
        <dbReference type="EMBL" id="PCC42828.1"/>
    </source>
</evidence>
<dbReference type="Gene3D" id="3.90.550.10">
    <property type="entry name" value="Spore Coat Polysaccharide Biosynthesis Protein SpsA, Chain A"/>
    <property type="match status" value="1"/>
</dbReference>
<proteinExistence type="predicted"/>
<dbReference type="PANTHER" id="PTHR43777:SF1">
    <property type="entry name" value="MOLYBDENUM COFACTOR CYTIDYLYLTRANSFERASE"/>
    <property type="match status" value="1"/>
</dbReference>
<dbReference type="Pfam" id="PF12804">
    <property type="entry name" value="NTP_transf_3"/>
    <property type="match status" value="1"/>
</dbReference>
<dbReference type="RefSeq" id="WP_096178265.1">
    <property type="nucleotide sequence ID" value="NZ_CP025332.1"/>
</dbReference>
<dbReference type="SUPFAM" id="SSF53448">
    <property type="entry name" value="Nucleotide-diphospho-sugar transferases"/>
    <property type="match status" value="1"/>
</dbReference>
<sequence>MVKAMKRKVSMIVLAAGCGSRMGAPKALLRLRTGTSLLEHHVQTMAQATQTTKAAAQGSEDLVEIIVVLGASADRARPLIPESARVVENPDFATGMGSSLQVGLQAVAADTEAAIVTLVDLPDTPAEAYRRLLEHSGTEVLARCTWNATPGHPVMIGRELIPRAIAACHDETGAKDLFRELSSQVLGIECGDLLPLGVSGNSDVDTAAEAQAHGLIVPTTGMSDHA</sequence>
<name>A0A2A3YU90_BREAU</name>
<dbReference type="CDD" id="cd04182">
    <property type="entry name" value="GT_2_like_f"/>
    <property type="match status" value="1"/>
</dbReference>
<comment type="caution">
    <text evidence="1">The sequence shown here is derived from an EMBL/GenBank/DDBJ whole genome shotgun (WGS) entry which is preliminary data.</text>
</comment>
<reference evidence="1 2" key="1">
    <citation type="journal article" date="2017" name="Elife">
        <title>Extensive horizontal gene transfer in cheese-associated bacteria.</title>
        <authorList>
            <person name="Bonham K.S."/>
            <person name="Wolfe B.E."/>
            <person name="Dutton R.J."/>
        </authorList>
    </citation>
    <scope>NUCLEOTIDE SEQUENCE [LARGE SCALE GENOMIC DNA]</scope>
    <source>
        <strain evidence="1 2">962_8</strain>
    </source>
</reference>
<organism evidence="1 2">
    <name type="scientific">Brevibacterium aurantiacum</name>
    <dbReference type="NCBI Taxonomy" id="273384"/>
    <lineage>
        <taxon>Bacteria</taxon>
        <taxon>Bacillati</taxon>
        <taxon>Actinomycetota</taxon>
        <taxon>Actinomycetes</taxon>
        <taxon>Micrococcales</taxon>
        <taxon>Brevibacteriaceae</taxon>
        <taxon>Brevibacterium</taxon>
    </lineage>
</organism>